<accession>A0A8S0ZFN9</accession>
<evidence type="ECO:0000256" key="1">
    <source>
        <dbReference type="ARBA" id="ARBA00004141"/>
    </source>
</evidence>
<feature type="transmembrane region" description="Helical" evidence="6">
    <location>
        <begin position="67"/>
        <end position="86"/>
    </location>
</feature>
<dbReference type="PANTHER" id="PTHR22776:SF49">
    <property type="entry name" value="MARVEL DOMAIN-CONTAINING PROTEIN"/>
    <property type="match status" value="1"/>
</dbReference>
<evidence type="ECO:0000313" key="8">
    <source>
        <dbReference type="EMBL" id="CAB3231565.1"/>
    </source>
</evidence>
<evidence type="ECO:0000313" key="10">
    <source>
        <dbReference type="Proteomes" id="UP000494106"/>
    </source>
</evidence>
<comment type="subcellular location">
    <subcellularLocation>
        <location evidence="1">Membrane</location>
        <topology evidence="1">Multi-pass membrane protein</topology>
    </subcellularLocation>
</comment>
<evidence type="ECO:0000313" key="11">
    <source>
        <dbReference type="Proteomes" id="UP000494256"/>
    </source>
</evidence>
<dbReference type="EMBL" id="CADEBD010000288">
    <property type="protein sequence ID" value="CAB3231565.1"/>
    <property type="molecule type" value="Genomic_DNA"/>
</dbReference>
<feature type="transmembrane region" description="Helical" evidence="6">
    <location>
        <begin position="34"/>
        <end position="55"/>
    </location>
</feature>
<proteinExistence type="predicted"/>
<name>A0A8S0ZFN9_ARCPL</name>
<evidence type="ECO:0000256" key="2">
    <source>
        <dbReference type="ARBA" id="ARBA00022692"/>
    </source>
</evidence>
<dbReference type="GO" id="GO:0016020">
    <property type="term" value="C:membrane"/>
    <property type="evidence" value="ECO:0007669"/>
    <property type="project" value="UniProtKB-SubCell"/>
</dbReference>
<dbReference type="Proteomes" id="UP000494256">
    <property type="component" value="Unassembled WGS sequence"/>
</dbReference>
<feature type="domain" description="MARVEL" evidence="7">
    <location>
        <begin position="1"/>
        <end position="119"/>
    </location>
</feature>
<dbReference type="PROSITE" id="PS51225">
    <property type="entry name" value="MARVEL"/>
    <property type="match status" value="1"/>
</dbReference>
<feature type="transmembrane region" description="Helical" evidence="6">
    <location>
        <begin position="92"/>
        <end position="113"/>
    </location>
</feature>
<dbReference type="OrthoDB" id="10028364at2759"/>
<dbReference type="InterPro" id="IPR050578">
    <property type="entry name" value="MARVEL-CKLF_proteins"/>
</dbReference>
<keyword evidence="3 6" id="KW-1133">Transmembrane helix</keyword>
<gene>
    <name evidence="9" type="ORF">APLA_LOCUS11469</name>
    <name evidence="8" type="ORF">APLA_LOCUS5276</name>
</gene>
<evidence type="ECO:0000313" key="9">
    <source>
        <dbReference type="EMBL" id="CAB3248065.1"/>
    </source>
</evidence>
<dbReference type="Proteomes" id="UP000494106">
    <property type="component" value="Unassembled WGS sequence"/>
</dbReference>
<protein>
    <recommendedName>
        <fullName evidence="7">MARVEL domain-containing protein</fullName>
    </recommendedName>
</protein>
<evidence type="ECO:0000256" key="6">
    <source>
        <dbReference type="SAM" id="Phobius"/>
    </source>
</evidence>
<evidence type="ECO:0000256" key="5">
    <source>
        <dbReference type="PROSITE-ProRule" id="PRU00581"/>
    </source>
</evidence>
<dbReference type="EMBL" id="CADEBC010000532">
    <property type="protein sequence ID" value="CAB3248065.1"/>
    <property type="molecule type" value="Genomic_DNA"/>
</dbReference>
<dbReference type="PANTHER" id="PTHR22776">
    <property type="entry name" value="MARVEL-CONTAINING POTENTIAL LIPID RAFT-ASSOCIATED PROTEIN"/>
    <property type="match status" value="1"/>
</dbReference>
<dbReference type="AlphaFoldDB" id="A0A8S0ZFN9"/>
<organism evidence="8 11">
    <name type="scientific">Arctia plantaginis</name>
    <name type="common">Wood tiger moth</name>
    <name type="synonym">Phalaena plantaginis</name>
    <dbReference type="NCBI Taxonomy" id="874455"/>
    <lineage>
        <taxon>Eukaryota</taxon>
        <taxon>Metazoa</taxon>
        <taxon>Ecdysozoa</taxon>
        <taxon>Arthropoda</taxon>
        <taxon>Hexapoda</taxon>
        <taxon>Insecta</taxon>
        <taxon>Pterygota</taxon>
        <taxon>Neoptera</taxon>
        <taxon>Endopterygota</taxon>
        <taxon>Lepidoptera</taxon>
        <taxon>Glossata</taxon>
        <taxon>Ditrysia</taxon>
        <taxon>Noctuoidea</taxon>
        <taxon>Erebidae</taxon>
        <taxon>Arctiinae</taxon>
        <taxon>Arctia</taxon>
    </lineage>
</organism>
<dbReference type="InterPro" id="IPR008253">
    <property type="entry name" value="Marvel"/>
</dbReference>
<comment type="caution">
    <text evidence="8">The sequence shown here is derived from an EMBL/GenBank/DDBJ whole genome shotgun (WGS) entry which is preliminary data.</text>
</comment>
<keyword evidence="10" id="KW-1185">Reference proteome</keyword>
<feature type="transmembrane region" description="Helical" evidence="6">
    <location>
        <begin position="7"/>
        <end position="28"/>
    </location>
</feature>
<evidence type="ECO:0000256" key="4">
    <source>
        <dbReference type="ARBA" id="ARBA00023136"/>
    </source>
</evidence>
<sequence>MPGILKLVQIACNLIGFICIKVSWSWISAIFYNILYWSANIITLFLLITYTIHFVEKFNKWPWHKLECFYCAIVVLTYFGCSIFAATLGESVGYAVMFFGLCAMIAYGFDGYLKYKGWKKGTPPQ</sequence>
<reference evidence="10 11" key="1">
    <citation type="submission" date="2020-04" db="EMBL/GenBank/DDBJ databases">
        <authorList>
            <person name="Wallbank WR R."/>
            <person name="Pardo Diaz C."/>
            <person name="Kozak K."/>
            <person name="Martin S."/>
            <person name="Jiggins C."/>
            <person name="Moest M."/>
            <person name="Warren A I."/>
            <person name="Byers J.R.P. K."/>
            <person name="Montejo-Kovacevich G."/>
            <person name="Yen C E."/>
        </authorList>
    </citation>
    <scope>NUCLEOTIDE SEQUENCE [LARGE SCALE GENOMIC DNA]</scope>
</reference>
<keyword evidence="4 5" id="KW-0472">Membrane</keyword>
<evidence type="ECO:0000259" key="7">
    <source>
        <dbReference type="PROSITE" id="PS51225"/>
    </source>
</evidence>
<evidence type="ECO:0000256" key="3">
    <source>
        <dbReference type="ARBA" id="ARBA00022989"/>
    </source>
</evidence>
<keyword evidence="2 5" id="KW-0812">Transmembrane</keyword>